<dbReference type="Proteomes" id="UP000595140">
    <property type="component" value="Unassembled WGS sequence"/>
</dbReference>
<name>A0A484LUN4_9ASTE</name>
<feature type="transmembrane region" description="Helical" evidence="1">
    <location>
        <begin position="36"/>
        <end position="56"/>
    </location>
</feature>
<accession>A0A484LUN4</accession>
<proteinExistence type="predicted"/>
<evidence type="ECO:0000256" key="1">
    <source>
        <dbReference type="SAM" id="Phobius"/>
    </source>
</evidence>
<dbReference type="AlphaFoldDB" id="A0A484LUN4"/>
<keyword evidence="3" id="KW-1185">Reference proteome</keyword>
<keyword evidence="1" id="KW-1133">Transmembrane helix</keyword>
<protein>
    <submittedName>
        <fullName evidence="2">Uncharacterized protein</fullName>
    </submittedName>
</protein>
<keyword evidence="1" id="KW-0472">Membrane</keyword>
<evidence type="ECO:0000313" key="2">
    <source>
        <dbReference type="EMBL" id="VFQ80014.1"/>
    </source>
</evidence>
<evidence type="ECO:0000313" key="3">
    <source>
        <dbReference type="Proteomes" id="UP000595140"/>
    </source>
</evidence>
<gene>
    <name evidence="2" type="ORF">CCAM_LOCUS21790</name>
</gene>
<organism evidence="2 3">
    <name type="scientific">Cuscuta campestris</name>
    <dbReference type="NCBI Taxonomy" id="132261"/>
    <lineage>
        <taxon>Eukaryota</taxon>
        <taxon>Viridiplantae</taxon>
        <taxon>Streptophyta</taxon>
        <taxon>Embryophyta</taxon>
        <taxon>Tracheophyta</taxon>
        <taxon>Spermatophyta</taxon>
        <taxon>Magnoliopsida</taxon>
        <taxon>eudicotyledons</taxon>
        <taxon>Gunneridae</taxon>
        <taxon>Pentapetalae</taxon>
        <taxon>asterids</taxon>
        <taxon>lamiids</taxon>
        <taxon>Solanales</taxon>
        <taxon>Convolvulaceae</taxon>
        <taxon>Cuscuteae</taxon>
        <taxon>Cuscuta</taxon>
        <taxon>Cuscuta subgen. Grammica</taxon>
        <taxon>Cuscuta sect. Cleistogrammica</taxon>
    </lineage>
</organism>
<sequence length="89" mass="10183">MFVKLDKKKGKIGQIHLVSVITDTKCLCLSDVQMRYLILVFTLNLFFLVTYICLLGESCSVDGKKSLHAFTDHIGIRTDLELELRLHEL</sequence>
<reference evidence="2 3" key="1">
    <citation type="submission" date="2018-04" db="EMBL/GenBank/DDBJ databases">
        <authorList>
            <person name="Vogel A."/>
        </authorList>
    </citation>
    <scope>NUCLEOTIDE SEQUENCE [LARGE SCALE GENOMIC DNA]</scope>
</reference>
<keyword evidence="1" id="KW-0812">Transmembrane</keyword>
<dbReference type="EMBL" id="OOIL02002044">
    <property type="protein sequence ID" value="VFQ80014.1"/>
    <property type="molecule type" value="Genomic_DNA"/>
</dbReference>